<proteinExistence type="predicted"/>
<name>A0AA88KJU2_NAELO</name>
<evidence type="ECO:0000313" key="2">
    <source>
        <dbReference type="Proteomes" id="UP000816034"/>
    </source>
</evidence>
<comment type="caution">
    <text evidence="1">The sequence shown here is derived from an EMBL/GenBank/DDBJ whole genome shotgun (WGS) entry which is preliminary data.</text>
</comment>
<dbReference type="AlphaFoldDB" id="A0AA88KJU2"/>
<evidence type="ECO:0008006" key="3">
    <source>
        <dbReference type="Google" id="ProtNLM"/>
    </source>
</evidence>
<protein>
    <recommendedName>
        <fullName evidence="3">YkgJ family cysteine cluster protein</fullName>
    </recommendedName>
</protein>
<dbReference type="Pfam" id="PF03692">
    <property type="entry name" value="CxxCxxCC"/>
    <property type="match status" value="1"/>
</dbReference>
<dbReference type="EMBL" id="PYSW02000017">
    <property type="protein sequence ID" value="KAG2386005.1"/>
    <property type="molecule type" value="Genomic_DNA"/>
</dbReference>
<dbReference type="RefSeq" id="XP_044549998.1">
    <property type="nucleotide sequence ID" value="XM_044692651.1"/>
</dbReference>
<gene>
    <name evidence="1" type="ORF">C9374_003154</name>
</gene>
<reference evidence="1 2" key="1">
    <citation type="journal article" date="2018" name="BMC Genomics">
        <title>The genome of Naegleria lovaniensis, the basis for a comparative approach to unravel pathogenicity factors of the human pathogenic amoeba N. fowleri.</title>
        <authorList>
            <person name="Liechti N."/>
            <person name="Schurch N."/>
            <person name="Bruggmann R."/>
            <person name="Wittwer M."/>
        </authorList>
    </citation>
    <scope>NUCLEOTIDE SEQUENCE [LARGE SCALE GENOMIC DNA]</scope>
    <source>
        <strain evidence="1 2">ATCC 30569</strain>
    </source>
</reference>
<dbReference type="GeneID" id="68095609"/>
<sequence>MQKAWSSFNGYHISISNKLLRKPTTSVVVQCFKSHDQYHHLVHTNQLRNYHLCQPLLQSQHSSSRKELIQKHFKNCTQCGKCCTGYGSIRVYLNDTKAMEAIAKYLNISVEEFCKNYVLSSISPRSNEKLLSIKYRPSLNFHKRVECVFLKQKGVDEHGKAIYQCSIYPVRPEQCRTFPHGWNEEIEADETFYNMVENCEALESLKVSRGWEEE</sequence>
<dbReference type="PANTHER" id="PTHR35866:SF1">
    <property type="entry name" value="YKGJ FAMILY CYSTEINE CLUSTER PROTEIN"/>
    <property type="match status" value="1"/>
</dbReference>
<dbReference type="InterPro" id="IPR005358">
    <property type="entry name" value="Puta_zinc/iron-chelating_dom"/>
</dbReference>
<dbReference type="Proteomes" id="UP000816034">
    <property type="component" value="Unassembled WGS sequence"/>
</dbReference>
<keyword evidence="2" id="KW-1185">Reference proteome</keyword>
<evidence type="ECO:0000313" key="1">
    <source>
        <dbReference type="EMBL" id="KAG2386005.1"/>
    </source>
</evidence>
<accession>A0AA88KJU2</accession>
<organism evidence="1 2">
    <name type="scientific">Naegleria lovaniensis</name>
    <name type="common">Amoeba</name>
    <dbReference type="NCBI Taxonomy" id="51637"/>
    <lineage>
        <taxon>Eukaryota</taxon>
        <taxon>Discoba</taxon>
        <taxon>Heterolobosea</taxon>
        <taxon>Tetramitia</taxon>
        <taxon>Eutetramitia</taxon>
        <taxon>Vahlkampfiidae</taxon>
        <taxon>Naegleria</taxon>
    </lineage>
</organism>
<dbReference type="PANTHER" id="PTHR35866">
    <property type="entry name" value="PUTATIVE-RELATED"/>
    <property type="match status" value="1"/>
</dbReference>